<protein>
    <submittedName>
        <fullName evidence="2">Uncharacterized protein</fullName>
    </submittedName>
</protein>
<keyword evidence="1" id="KW-0472">Membrane</keyword>
<keyword evidence="1" id="KW-0812">Transmembrane</keyword>
<accession>A0ABS7AAB2</accession>
<comment type="caution">
    <text evidence="2">The sequence shown here is derived from an EMBL/GenBank/DDBJ whole genome shotgun (WGS) entry which is preliminary data.</text>
</comment>
<dbReference type="EMBL" id="JAHYBZ010000005">
    <property type="protein sequence ID" value="MBW6399238.1"/>
    <property type="molecule type" value="Genomic_DNA"/>
</dbReference>
<proteinExistence type="predicted"/>
<dbReference type="Proteomes" id="UP001196565">
    <property type="component" value="Unassembled WGS sequence"/>
</dbReference>
<name>A0ABS7AAB2_9PROT</name>
<gene>
    <name evidence="2" type="ORF">KPL78_15355</name>
</gene>
<evidence type="ECO:0000313" key="2">
    <source>
        <dbReference type="EMBL" id="MBW6399238.1"/>
    </source>
</evidence>
<keyword evidence="1" id="KW-1133">Transmembrane helix</keyword>
<feature type="transmembrane region" description="Helical" evidence="1">
    <location>
        <begin position="14"/>
        <end position="37"/>
    </location>
</feature>
<reference evidence="2 3" key="1">
    <citation type="submission" date="2021-07" db="EMBL/GenBank/DDBJ databases">
        <authorList>
            <person name="So Y."/>
        </authorList>
    </citation>
    <scope>NUCLEOTIDE SEQUENCE [LARGE SCALE GENOMIC DNA]</scope>
    <source>
        <strain evidence="2 3">HJA6</strain>
    </source>
</reference>
<evidence type="ECO:0000256" key="1">
    <source>
        <dbReference type="SAM" id="Phobius"/>
    </source>
</evidence>
<sequence length="236" mass="23972">MTDAPEDGTVARDWVRLATFACAALSCALSAACLVVVMGGVSPQVTTAAHAATPARAEPLPPGNTPHVLVAVELLLPHLPRPAPFPRSFATAVALAAGDAEATRLLLPLAAAAADGAPTLRQLAEDFGPAADALVLAEMGFGPDAGWFARRTARTMRLGAEFGAAGTPGLTALRDAAERLAEEDGPGAEAALAPLPQGAAPALDAWRARLARRLAADAARVQLAELAMARAQGTSR</sequence>
<evidence type="ECO:0000313" key="3">
    <source>
        <dbReference type="Proteomes" id="UP001196565"/>
    </source>
</evidence>
<keyword evidence="3" id="KW-1185">Reference proteome</keyword>
<dbReference type="RefSeq" id="WP_219763852.1">
    <property type="nucleotide sequence ID" value="NZ_JAHYBZ010000005.1"/>
</dbReference>
<organism evidence="2 3">
    <name type="scientific">Roseomonas alba</name>
    <dbReference type="NCBI Taxonomy" id="2846776"/>
    <lineage>
        <taxon>Bacteria</taxon>
        <taxon>Pseudomonadati</taxon>
        <taxon>Pseudomonadota</taxon>
        <taxon>Alphaproteobacteria</taxon>
        <taxon>Acetobacterales</taxon>
        <taxon>Roseomonadaceae</taxon>
        <taxon>Roseomonas</taxon>
    </lineage>
</organism>